<organism evidence="2 3">
    <name type="scientific">Luteimonas terricola</name>
    <dbReference type="NCBI Taxonomy" id="645597"/>
    <lineage>
        <taxon>Bacteria</taxon>
        <taxon>Pseudomonadati</taxon>
        <taxon>Pseudomonadota</taxon>
        <taxon>Gammaproteobacteria</taxon>
        <taxon>Lysobacterales</taxon>
        <taxon>Lysobacteraceae</taxon>
        <taxon>Luteimonas</taxon>
    </lineage>
</organism>
<feature type="compositionally biased region" description="Basic and acidic residues" evidence="1">
    <location>
        <begin position="55"/>
        <end position="66"/>
    </location>
</feature>
<evidence type="ECO:0000256" key="1">
    <source>
        <dbReference type="SAM" id="MobiDB-lite"/>
    </source>
</evidence>
<gene>
    <name evidence="2" type="ORF">GCM10011394_00390</name>
</gene>
<dbReference type="EMBL" id="BMME01000001">
    <property type="protein sequence ID" value="GGJ95568.1"/>
    <property type="molecule type" value="Genomic_DNA"/>
</dbReference>
<evidence type="ECO:0000313" key="2">
    <source>
        <dbReference type="EMBL" id="GGJ95568.1"/>
    </source>
</evidence>
<evidence type="ECO:0000313" key="3">
    <source>
        <dbReference type="Proteomes" id="UP000599009"/>
    </source>
</evidence>
<protein>
    <submittedName>
        <fullName evidence="2">Uncharacterized protein</fullName>
    </submittedName>
</protein>
<dbReference type="Proteomes" id="UP000599009">
    <property type="component" value="Unassembled WGS sequence"/>
</dbReference>
<reference evidence="3" key="1">
    <citation type="journal article" date="2019" name="Int. J. Syst. Evol. Microbiol.">
        <title>The Global Catalogue of Microorganisms (GCM) 10K type strain sequencing project: providing services to taxonomists for standard genome sequencing and annotation.</title>
        <authorList>
            <consortium name="The Broad Institute Genomics Platform"/>
            <consortium name="The Broad Institute Genome Sequencing Center for Infectious Disease"/>
            <person name="Wu L."/>
            <person name="Ma J."/>
        </authorList>
    </citation>
    <scope>NUCLEOTIDE SEQUENCE [LARGE SCALE GENOMIC DNA]</scope>
    <source>
        <strain evidence="3">CGMCC 1.8985</strain>
    </source>
</reference>
<feature type="region of interest" description="Disordered" evidence="1">
    <location>
        <begin position="36"/>
        <end position="66"/>
    </location>
</feature>
<name>A0ABQ2E4J2_9GAMM</name>
<keyword evidence="3" id="KW-1185">Reference proteome</keyword>
<comment type="caution">
    <text evidence="2">The sequence shown here is derived from an EMBL/GenBank/DDBJ whole genome shotgun (WGS) entry which is preliminary data.</text>
</comment>
<proteinExistence type="predicted"/>
<sequence>MPGAKALECSCPPALACGQRLLLDFALKGLGTRRATVRGGPRSKAGIPRSCNNAEPRRGREAFAGK</sequence>
<accession>A0ABQ2E4J2</accession>